<accession>A0A8S5T018</accession>
<dbReference type="EMBL" id="BK032721">
    <property type="protein sequence ID" value="DAF56685.1"/>
    <property type="molecule type" value="Genomic_DNA"/>
</dbReference>
<sequence length="281" mass="33840">MKNKKIGNYKSKKIITSHINKEIKNIKNDIKEMKSSFMEERKSYCQIYNSETNSFVFKSLKTINENDYISKNKLIPKEKPLEKSWHIFYDNALDIKFIGIDNEIHTVNLMNILFIGIGYNKLFDYVADSDIERIHIPTIPHNGIPKQQFLVLNTFDNCTYLINESFHSFMKRLRTIEENYKQYFPVEMNDGDEKICWLQTSNGYEFFGKVKLEQEENWEDFMFIKKYNPKIKKFENLERRRVKCFGKKYCTPDRHCWNVPNNYPNMFLTNTLINIEYKERI</sequence>
<reference evidence="1" key="1">
    <citation type="journal article" date="2021" name="Proc. Natl. Acad. Sci. U.S.A.">
        <title>A Catalog of Tens of Thousands of Viruses from Human Metagenomes Reveals Hidden Associations with Chronic Diseases.</title>
        <authorList>
            <person name="Tisza M.J."/>
            <person name="Buck C.B."/>
        </authorList>
    </citation>
    <scope>NUCLEOTIDE SEQUENCE</scope>
    <source>
        <strain evidence="1">CtWb16</strain>
    </source>
</reference>
<name>A0A8S5T018_9CAUD</name>
<evidence type="ECO:0000313" key="1">
    <source>
        <dbReference type="EMBL" id="DAF56685.1"/>
    </source>
</evidence>
<protein>
    <submittedName>
        <fullName evidence="1">Uncharacterized protein</fullName>
    </submittedName>
</protein>
<proteinExistence type="predicted"/>
<organism evidence="1">
    <name type="scientific">Myoviridae sp. ctWb16</name>
    <dbReference type="NCBI Taxonomy" id="2827690"/>
    <lineage>
        <taxon>Viruses</taxon>
        <taxon>Duplodnaviria</taxon>
        <taxon>Heunggongvirae</taxon>
        <taxon>Uroviricota</taxon>
        <taxon>Caudoviricetes</taxon>
    </lineage>
</organism>